<dbReference type="Gene3D" id="3.40.50.280">
    <property type="entry name" value="Cobalamin-binding domain"/>
    <property type="match status" value="1"/>
</dbReference>
<evidence type="ECO:0000259" key="8">
    <source>
        <dbReference type="PROSITE" id="PS51918"/>
    </source>
</evidence>
<dbReference type="GO" id="GO:0031419">
    <property type="term" value="F:cobalamin binding"/>
    <property type="evidence" value="ECO:0007669"/>
    <property type="project" value="InterPro"/>
</dbReference>
<feature type="domain" description="Radical SAM core" evidence="8">
    <location>
        <begin position="190"/>
        <end position="417"/>
    </location>
</feature>
<dbReference type="InterPro" id="IPR051198">
    <property type="entry name" value="BchE-like"/>
</dbReference>
<dbReference type="EMBL" id="FWFK01000004">
    <property type="protein sequence ID" value="SLN51548.1"/>
    <property type="molecule type" value="Genomic_DNA"/>
</dbReference>
<dbReference type="SFLD" id="SFLDG01082">
    <property type="entry name" value="B12-binding_domain_containing"/>
    <property type="match status" value="1"/>
</dbReference>
<evidence type="ECO:0000259" key="7">
    <source>
        <dbReference type="PROSITE" id="PS51332"/>
    </source>
</evidence>
<dbReference type="GO" id="GO:0046872">
    <property type="term" value="F:metal ion binding"/>
    <property type="evidence" value="ECO:0007669"/>
    <property type="project" value="UniProtKB-KW"/>
</dbReference>
<feature type="compositionally biased region" description="Basic and acidic residues" evidence="6">
    <location>
        <begin position="512"/>
        <end position="528"/>
    </location>
</feature>
<dbReference type="Pfam" id="PF04055">
    <property type="entry name" value="Radical_SAM"/>
    <property type="match status" value="1"/>
</dbReference>
<dbReference type="Gene3D" id="3.80.30.20">
    <property type="entry name" value="tm_1862 like domain"/>
    <property type="match status" value="1"/>
</dbReference>
<comment type="cofactor">
    <cofactor evidence="1">
        <name>[4Fe-4S] cluster</name>
        <dbReference type="ChEBI" id="CHEBI:49883"/>
    </cofactor>
</comment>
<keyword evidence="9" id="KW-0808">Transferase</keyword>
<organism evidence="9 10">
    <name type="scientific">Roseivivax jejudonensis</name>
    <dbReference type="NCBI Taxonomy" id="1529041"/>
    <lineage>
        <taxon>Bacteria</taxon>
        <taxon>Pseudomonadati</taxon>
        <taxon>Pseudomonadota</taxon>
        <taxon>Alphaproteobacteria</taxon>
        <taxon>Rhodobacterales</taxon>
        <taxon>Roseobacteraceae</taxon>
        <taxon>Roseivivax</taxon>
    </lineage>
</organism>
<feature type="domain" description="B12-binding" evidence="7">
    <location>
        <begin position="9"/>
        <end position="143"/>
    </location>
</feature>
<evidence type="ECO:0000313" key="9">
    <source>
        <dbReference type="EMBL" id="SLN51548.1"/>
    </source>
</evidence>
<dbReference type="InterPro" id="IPR058240">
    <property type="entry name" value="rSAM_sf"/>
</dbReference>
<sequence length="541" mass="62207">MRILFIHPNYRSGGAEIAGTWPPAWVAYLSGHLRQAGFDDIHFIDAMTDDIPDAELARRMAELRPDVVGVTAITPSIYRAEDALRIARDTVPDAVRVLGGVHATFMFRQVLSEAPWIDVIVRGEGEEVCAALFTAIAEGRWPSDRTRISGLAYRDGDEIVATPAAGTVKDLSRIRPDWSILEWEKYVYIPLNTRVAIPNLARGCPFTCSFCSQWKFWRDYRVRDPKDVVDEIEDLVDRHGVGFFILADEEPTINRKKFVAFCEELIARGLPDKVTWGINTRVTDIYRDRELLSFYRRAGLVHVSLGTEAAAQMKLDRFNKETRVDENKTAIRLLREADILVEAQFIVGLDNETPETLEETYRMAWDWQPDLANWSMYTPWPFTPLFQELRDQVEVHDFSKYNFVTPIMKPAAMERGELLDGVMKNYRRFYMRKALFHYPWRGTGFRRRYLLGCLYAFMKAGFARTFYDLGKAGYWGPQTKNSVDFHFDDTRQIADAQLADWEAAADRAARATERREALRQQMKDRAEARACGGGTRQMEDS</sequence>
<keyword evidence="2" id="KW-0949">S-adenosyl-L-methionine</keyword>
<dbReference type="InterPro" id="IPR007197">
    <property type="entry name" value="rSAM"/>
</dbReference>
<dbReference type="PANTHER" id="PTHR43409:SF13">
    <property type="entry name" value="ANAEROBIC MAGNESIUM-PROTOPORPHYRIN IX MONOMETHYL ESTER CYCLASE"/>
    <property type="match status" value="1"/>
</dbReference>
<dbReference type="InterPro" id="IPR006158">
    <property type="entry name" value="Cobalamin-bd"/>
</dbReference>
<keyword evidence="9" id="KW-0689">Ribosomal protein</keyword>
<evidence type="ECO:0000256" key="4">
    <source>
        <dbReference type="ARBA" id="ARBA00023004"/>
    </source>
</evidence>
<dbReference type="GO" id="GO:0005840">
    <property type="term" value="C:ribosome"/>
    <property type="evidence" value="ECO:0007669"/>
    <property type="project" value="UniProtKB-KW"/>
</dbReference>
<dbReference type="OrthoDB" id="9801424at2"/>
<evidence type="ECO:0000256" key="5">
    <source>
        <dbReference type="ARBA" id="ARBA00023014"/>
    </source>
</evidence>
<proteinExistence type="predicted"/>
<feature type="region of interest" description="Disordered" evidence="6">
    <location>
        <begin position="512"/>
        <end position="541"/>
    </location>
</feature>
<evidence type="ECO:0000256" key="1">
    <source>
        <dbReference type="ARBA" id="ARBA00001966"/>
    </source>
</evidence>
<dbReference type="SMART" id="SM00729">
    <property type="entry name" value="Elp3"/>
    <property type="match status" value="1"/>
</dbReference>
<keyword evidence="9" id="KW-0687">Ribonucleoprotein</keyword>
<dbReference type="PROSITE" id="PS51918">
    <property type="entry name" value="RADICAL_SAM"/>
    <property type="match status" value="1"/>
</dbReference>
<dbReference type="InterPro" id="IPR023404">
    <property type="entry name" value="rSAM_horseshoe"/>
</dbReference>
<keyword evidence="3" id="KW-0479">Metal-binding</keyword>
<evidence type="ECO:0000256" key="3">
    <source>
        <dbReference type="ARBA" id="ARBA00022723"/>
    </source>
</evidence>
<dbReference type="SFLD" id="SFLDS00029">
    <property type="entry name" value="Radical_SAM"/>
    <property type="match status" value="1"/>
</dbReference>
<protein>
    <submittedName>
        <fullName evidence="9">Ribosomal protein S12 methylthiotransferase RimO</fullName>
    </submittedName>
</protein>
<dbReference type="Pfam" id="PF02310">
    <property type="entry name" value="B12-binding"/>
    <property type="match status" value="1"/>
</dbReference>
<accession>A0A1X6ZHN6</accession>
<dbReference type="GO" id="GO:0051539">
    <property type="term" value="F:4 iron, 4 sulfur cluster binding"/>
    <property type="evidence" value="ECO:0007669"/>
    <property type="project" value="UniProtKB-KW"/>
</dbReference>
<dbReference type="SFLD" id="SFLDF00302">
    <property type="entry name" value="anaerobic_magnesium-protoporph"/>
    <property type="match status" value="1"/>
</dbReference>
<dbReference type="SUPFAM" id="SSF102114">
    <property type="entry name" value="Radical SAM enzymes"/>
    <property type="match status" value="1"/>
</dbReference>
<dbReference type="CDD" id="cd02068">
    <property type="entry name" value="radical_SAM_B12_BD"/>
    <property type="match status" value="1"/>
</dbReference>
<reference evidence="9 10" key="1">
    <citation type="submission" date="2017-03" db="EMBL/GenBank/DDBJ databases">
        <authorList>
            <person name="Afonso C.L."/>
            <person name="Miller P.J."/>
            <person name="Scott M.A."/>
            <person name="Spackman E."/>
            <person name="Goraichik I."/>
            <person name="Dimitrov K.M."/>
            <person name="Suarez D.L."/>
            <person name="Swayne D.E."/>
        </authorList>
    </citation>
    <scope>NUCLEOTIDE SEQUENCE [LARGE SCALE GENOMIC DNA]</scope>
    <source>
        <strain evidence="9 10">CECT 8625</strain>
    </source>
</reference>
<keyword evidence="10" id="KW-1185">Reference proteome</keyword>
<dbReference type="PROSITE" id="PS51332">
    <property type="entry name" value="B12_BINDING"/>
    <property type="match status" value="1"/>
</dbReference>
<dbReference type="NCBIfam" id="TIGR02026">
    <property type="entry name" value="BchE"/>
    <property type="match status" value="1"/>
</dbReference>
<evidence type="ECO:0000256" key="2">
    <source>
        <dbReference type="ARBA" id="ARBA00022691"/>
    </source>
</evidence>
<dbReference type="CDD" id="cd01335">
    <property type="entry name" value="Radical_SAM"/>
    <property type="match status" value="1"/>
</dbReference>
<keyword evidence="4" id="KW-0408">Iron</keyword>
<dbReference type="GO" id="GO:0016740">
    <property type="term" value="F:transferase activity"/>
    <property type="evidence" value="ECO:0007669"/>
    <property type="project" value="UniProtKB-KW"/>
</dbReference>
<dbReference type="GO" id="GO:0005829">
    <property type="term" value="C:cytosol"/>
    <property type="evidence" value="ECO:0007669"/>
    <property type="project" value="TreeGrafter"/>
</dbReference>
<evidence type="ECO:0000313" key="10">
    <source>
        <dbReference type="Proteomes" id="UP000193570"/>
    </source>
</evidence>
<evidence type="ECO:0000256" key="6">
    <source>
        <dbReference type="SAM" id="MobiDB-lite"/>
    </source>
</evidence>
<dbReference type="InterPro" id="IPR006638">
    <property type="entry name" value="Elp3/MiaA/NifB-like_rSAM"/>
</dbReference>
<dbReference type="RefSeq" id="WP_085792251.1">
    <property type="nucleotide sequence ID" value="NZ_FWFK01000004.1"/>
</dbReference>
<dbReference type="PANTHER" id="PTHR43409">
    <property type="entry name" value="ANAEROBIC MAGNESIUM-PROTOPORPHYRIN IX MONOMETHYL ESTER CYCLASE-RELATED"/>
    <property type="match status" value="1"/>
</dbReference>
<gene>
    <name evidence="9" type="primary">rimO_2</name>
    <name evidence="9" type="ORF">ROJ8625_02574</name>
</gene>
<keyword evidence="5" id="KW-0411">Iron-sulfur</keyword>
<dbReference type="Proteomes" id="UP000193570">
    <property type="component" value="Unassembled WGS sequence"/>
</dbReference>
<dbReference type="SFLD" id="SFLDG01123">
    <property type="entry name" value="methyltransferase_(Class_B)"/>
    <property type="match status" value="1"/>
</dbReference>
<name>A0A1X6ZHN6_9RHOB</name>
<dbReference type="InterPro" id="IPR034466">
    <property type="entry name" value="Methyltransferase_Class_B"/>
</dbReference>
<dbReference type="AlphaFoldDB" id="A0A1X6ZHN6"/>